<dbReference type="HOGENOM" id="CLU_087657_0_1_1"/>
<dbReference type="VEuPathDB" id="FungiDB:PV07_03408"/>
<dbReference type="EMBL" id="KN847041">
    <property type="protein sequence ID" value="KIW31816.1"/>
    <property type="molecule type" value="Genomic_DNA"/>
</dbReference>
<organism evidence="8 9">
    <name type="scientific">Cladophialophora immunda</name>
    <dbReference type="NCBI Taxonomy" id="569365"/>
    <lineage>
        <taxon>Eukaryota</taxon>
        <taxon>Fungi</taxon>
        <taxon>Dikarya</taxon>
        <taxon>Ascomycota</taxon>
        <taxon>Pezizomycotina</taxon>
        <taxon>Eurotiomycetes</taxon>
        <taxon>Chaetothyriomycetidae</taxon>
        <taxon>Chaetothyriales</taxon>
        <taxon>Herpotrichiellaceae</taxon>
        <taxon>Cladophialophora</taxon>
    </lineage>
</organism>
<sequence length="193" mass="22345">MASAATGQQQPSHEDLPESVFKKSYNFPPFFSAQPTSLTRQAQLKKWSEFIQRYCRHYRLFQLSVIDTLQSPLFYNSKLRKGLSLKDAKAVVDHMASKEGDERAEWRGPDKSVAWIWWRKPEEWATLIVNWVEETGQKGTVLTLYELVQGETTEKQEFYGLDMEVLQKSLNTLVKKGKAQVFGTEDQQGVKFF</sequence>
<proteinExistence type="inferred from homology"/>
<comment type="similarity">
    <text evidence="2">Belongs to the VPS25 family.</text>
</comment>
<gene>
    <name evidence="8" type="ORF">PV07_03408</name>
</gene>
<dbReference type="InterPro" id="IPR036390">
    <property type="entry name" value="WH_DNA-bd_sf"/>
</dbReference>
<reference evidence="8 9" key="1">
    <citation type="submission" date="2015-01" db="EMBL/GenBank/DDBJ databases">
        <title>The Genome Sequence of Cladophialophora immunda CBS83496.</title>
        <authorList>
            <consortium name="The Broad Institute Genomics Platform"/>
            <person name="Cuomo C."/>
            <person name="de Hoog S."/>
            <person name="Gorbushina A."/>
            <person name="Stielow B."/>
            <person name="Teixiera M."/>
            <person name="Abouelleil A."/>
            <person name="Chapman S.B."/>
            <person name="Priest M."/>
            <person name="Young S.K."/>
            <person name="Wortman J."/>
            <person name="Nusbaum C."/>
            <person name="Birren B."/>
        </authorList>
    </citation>
    <scope>NUCLEOTIDE SEQUENCE [LARGE SCALE GENOMIC DNA]</scope>
    <source>
        <strain evidence="8 9">CBS 83496</strain>
    </source>
</reference>
<dbReference type="InterPro" id="IPR014041">
    <property type="entry name" value="ESCRT-II_cplx_Vps25-sub_N"/>
</dbReference>
<dbReference type="AlphaFoldDB" id="A0A0D1ZUK8"/>
<comment type="subcellular location">
    <subcellularLocation>
        <location evidence="1">Cytoplasm</location>
    </subcellularLocation>
</comment>
<evidence type="ECO:0000256" key="4">
    <source>
        <dbReference type="ARBA" id="ARBA00022448"/>
    </source>
</evidence>
<dbReference type="RefSeq" id="XP_016252032.1">
    <property type="nucleotide sequence ID" value="XM_016390130.1"/>
</dbReference>
<dbReference type="PANTHER" id="PTHR13149:SF0">
    <property type="entry name" value="VACUOLAR PROTEIN-SORTING-ASSOCIATED PROTEIN 25"/>
    <property type="match status" value="1"/>
</dbReference>
<dbReference type="GO" id="GO:0000814">
    <property type="term" value="C:ESCRT II complex"/>
    <property type="evidence" value="ECO:0007669"/>
    <property type="project" value="InterPro"/>
</dbReference>
<evidence type="ECO:0000256" key="7">
    <source>
        <dbReference type="ARBA" id="ARBA00030094"/>
    </source>
</evidence>
<dbReference type="GO" id="GO:0016236">
    <property type="term" value="P:macroautophagy"/>
    <property type="evidence" value="ECO:0007669"/>
    <property type="project" value="UniProtKB-ARBA"/>
</dbReference>
<dbReference type="SUPFAM" id="SSF46785">
    <property type="entry name" value="Winged helix' DNA-binding domain"/>
    <property type="match status" value="2"/>
</dbReference>
<keyword evidence="9" id="KW-1185">Reference proteome</keyword>
<evidence type="ECO:0000256" key="6">
    <source>
        <dbReference type="ARBA" id="ARBA00022927"/>
    </source>
</evidence>
<keyword evidence="6" id="KW-0653">Protein transport</keyword>
<dbReference type="InterPro" id="IPR008570">
    <property type="entry name" value="ESCRT-II_cplx_Vps25-sub"/>
</dbReference>
<dbReference type="PANTHER" id="PTHR13149">
    <property type="entry name" value="VACUOLAR PROTEIN SORTING-ASSOCIATED PROTEIN VPS25"/>
    <property type="match status" value="1"/>
</dbReference>
<dbReference type="GO" id="GO:0005198">
    <property type="term" value="F:structural molecule activity"/>
    <property type="evidence" value="ECO:0007669"/>
    <property type="project" value="TreeGrafter"/>
</dbReference>
<protein>
    <recommendedName>
        <fullName evidence="3">Vacuolar protein-sorting-associated protein 25</fullName>
    </recommendedName>
    <alternativeName>
        <fullName evidence="7">ESCRT-II complex subunit VPS25</fullName>
    </alternativeName>
</protein>
<accession>A0A0D1ZUK8</accession>
<dbReference type="Gene3D" id="1.10.10.10">
    <property type="entry name" value="Winged helix-like DNA-binding domain superfamily/Winged helix DNA-binding domain"/>
    <property type="match status" value="1"/>
</dbReference>
<dbReference type="STRING" id="569365.A0A0D1ZUK8"/>
<evidence type="ECO:0000256" key="5">
    <source>
        <dbReference type="ARBA" id="ARBA00022490"/>
    </source>
</evidence>
<dbReference type="GO" id="GO:0042803">
    <property type="term" value="F:protein homodimerization activity"/>
    <property type="evidence" value="ECO:0007669"/>
    <property type="project" value="TreeGrafter"/>
</dbReference>
<dbReference type="Proteomes" id="UP000054466">
    <property type="component" value="Unassembled WGS sequence"/>
</dbReference>
<evidence type="ECO:0000313" key="8">
    <source>
        <dbReference type="EMBL" id="KIW31816.1"/>
    </source>
</evidence>
<dbReference type="InterPro" id="IPR036388">
    <property type="entry name" value="WH-like_DNA-bd_sf"/>
</dbReference>
<dbReference type="FunFam" id="1.10.10.570:FF:000003">
    <property type="entry name" value="Vacuolar protein-sorting-associated protein 25"/>
    <property type="match status" value="1"/>
</dbReference>
<dbReference type="OrthoDB" id="245150at2759"/>
<evidence type="ECO:0000256" key="3">
    <source>
        <dbReference type="ARBA" id="ARBA00017934"/>
    </source>
</evidence>
<evidence type="ECO:0000256" key="1">
    <source>
        <dbReference type="ARBA" id="ARBA00004496"/>
    </source>
</evidence>
<name>A0A0D1ZUK8_9EURO</name>
<evidence type="ECO:0000256" key="2">
    <source>
        <dbReference type="ARBA" id="ARBA00009674"/>
    </source>
</evidence>
<dbReference type="GeneID" id="27342602"/>
<dbReference type="Gene3D" id="1.10.10.570">
    <property type="entry name" value="Winged helix' DNA-binding domain. Chain C. Domain 1"/>
    <property type="match status" value="1"/>
</dbReference>
<keyword evidence="5" id="KW-0963">Cytoplasm</keyword>
<keyword evidence="4" id="KW-0813">Transport</keyword>
<evidence type="ECO:0000313" key="9">
    <source>
        <dbReference type="Proteomes" id="UP000054466"/>
    </source>
</evidence>
<dbReference type="Pfam" id="PF05871">
    <property type="entry name" value="ESCRT-II"/>
    <property type="match status" value="1"/>
</dbReference>
<dbReference type="GO" id="GO:0043328">
    <property type="term" value="P:protein transport to vacuole involved in ubiquitin-dependent protein catabolic process via the multivesicular body sorting pathway"/>
    <property type="evidence" value="ECO:0007669"/>
    <property type="project" value="TreeGrafter"/>
</dbReference>
<dbReference type="FunFam" id="1.10.10.10:FF:000141">
    <property type="entry name" value="vacuolar protein-sorting-associated protein 25"/>
    <property type="match status" value="1"/>
</dbReference>